<dbReference type="PIRSF" id="PIRSF038994">
    <property type="entry name" value="NagA"/>
    <property type="match status" value="1"/>
</dbReference>
<dbReference type="SUPFAM" id="SSF51338">
    <property type="entry name" value="Composite domain of metallo-dependent hydrolases"/>
    <property type="match status" value="1"/>
</dbReference>
<comment type="similarity">
    <text evidence="1 5">Belongs to the metallo-dependent hydrolases superfamily. NagA family.</text>
</comment>
<evidence type="ECO:0000256" key="4">
    <source>
        <dbReference type="ARBA" id="ARBA00023277"/>
    </source>
</evidence>
<dbReference type="GO" id="GO:0008448">
    <property type="term" value="F:N-acetylglucosamine-6-phosphate deacetylase activity"/>
    <property type="evidence" value="ECO:0007669"/>
    <property type="project" value="UniProtKB-EC"/>
</dbReference>
<evidence type="ECO:0000259" key="6">
    <source>
        <dbReference type="Pfam" id="PF01979"/>
    </source>
</evidence>
<dbReference type="PANTHER" id="PTHR11113">
    <property type="entry name" value="N-ACETYLGLUCOSAMINE-6-PHOSPHATE DEACETYLASE"/>
    <property type="match status" value="1"/>
</dbReference>
<dbReference type="RefSeq" id="WP_268040452.1">
    <property type="nucleotide sequence ID" value="NZ_JAPQER010000002.1"/>
</dbReference>
<name>A0ABT4CYX8_9CLOT</name>
<evidence type="ECO:0000256" key="2">
    <source>
        <dbReference type="ARBA" id="ARBA00022723"/>
    </source>
</evidence>
<dbReference type="CDD" id="cd00854">
    <property type="entry name" value="NagA"/>
    <property type="match status" value="1"/>
</dbReference>
<dbReference type="InterPro" id="IPR032466">
    <property type="entry name" value="Metal_Hydrolase"/>
</dbReference>
<dbReference type="PANTHER" id="PTHR11113:SF14">
    <property type="entry name" value="N-ACETYLGLUCOSAMINE-6-PHOSPHATE DEACETYLASE"/>
    <property type="match status" value="1"/>
</dbReference>
<evidence type="ECO:0000256" key="5">
    <source>
        <dbReference type="PIRNR" id="PIRNR038994"/>
    </source>
</evidence>
<comment type="caution">
    <text evidence="7">The sequence shown here is derived from an EMBL/GenBank/DDBJ whole genome shotgun (WGS) entry which is preliminary data.</text>
</comment>
<dbReference type="EMBL" id="JAPQER010000002">
    <property type="protein sequence ID" value="MCY6484179.1"/>
    <property type="molecule type" value="Genomic_DNA"/>
</dbReference>
<feature type="domain" description="Amidohydrolase-related" evidence="6">
    <location>
        <begin position="55"/>
        <end position="385"/>
    </location>
</feature>
<evidence type="ECO:0000256" key="1">
    <source>
        <dbReference type="ARBA" id="ARBA00010716"/>
    </source>
</evidence>
<dbReference type="Gene3D" id="2.30.40.10">
    <property type="entry name" value="Urease, subunit C, domain 1"/>
    <property type="match status" value="1"/>
</dbReference>
<accession>A0ABT4CYX8</accession>
<dbReference type="SUPFAM" id="SSF51556">
    <property type="entry name" value="Metallo-dependent hydrolases"/>
    <property type="match status" value="1"/>
</dbReference>
<protein>
    <submittedName>
        <fullName evidence="7">N-acetylglucosamine-6-phosphate deacetylase</fullName>
        <ecNumber evidence="7">3.5.1.25</ecNumber>
    </submittedName>
</protein>
<keyword evidence="2" id="KW-0479">Metal-binding</keyword>
<dbReference type="Proteomes" id="UP001078443">
    <property type="component" value="Unassembled WGS sequence"/>
</dbReference>
<dbReference type="InterPro" id="IPR003764">
    <property type="entry name" value="GlcNAc_6-P_deAcase"/>
</dbReference>
<evidence type="ECO:0000313" key="7">
    <source>
        <dbReference type="EMBL" id="MCY6484179.1"/>
    </source>
</evidence>
<keyword evidence="8" id="KW-1185">Reference proteome</keyword>
<dbReference type="NCBIfam" id="TIGR00221">
    <property type="entry name" value="nagA"/>
    <property type="match status" value="1"/>
</dbReference>
<keyword evidence="4 5" id="KW-0119">Carbohydrate metabolism</keyword>
<reference evidence="7" key="1">
    <citation type="submission" date="2022-12" db="EMBL/GenBank/DDBJ databases">
        <authorList>
            <person name="Wang J."/>
        </authorList>
    </citation>
    <scope>NUCLEOTIDE SEQUENCE</scope>
    <source>
        <strain evidence="7">HY-45-18</strain>
    </source>
</reference>
<keyword evidence="3 5" id="KW-0378">Hydrolase</keyword>
<proteinExistence type="inferred from homology"/>
<dbReference type="EC" id="3.5.1.25" evidence="7"/>
<evidence type="ECO:0000313" key="8">
    <source>
        <dbReference type="Proteomes" id="UP001078443"/>
    </source>
</evidence>
<dbReference type="InterPro" id="IPR011059">
    <property type="entry name" value="Metal-dep_hydrolase_composite"/>
</dbReference>
<evidence type="ECO:0000256" key="3">
    <source>
        <dbReference type="ARBA" id="ARBA00022801"/>
    </source>
</evidence>
<dbReference type="Pfam" id="PF01979">
    <property type="entry name" value="Amidohydro_1"/>
    <property type="match status" value="1"/>
</dbReference>
<sequence length="387" mass="43134">MKAIINGVILTKKELLKDKVIIFDKKIEKIIGIKEFKKNYCKYEGIQIIDAKGIYISPGFIDIHIHGAGGCDVMDGDIEAIETISKTICKNGVTSFLPTTMTMSKEQICKALNSIREVMTKEKIDNIYGAKVIGAHMEGPFVSEKFKGAQNSKYIMKPDYSFIEKYTDVIKIITLAPEEDNNHKFIKKVKKNTEIILSMGHSNACYEEAMKAIKDGITQTTHTFNAMKPLHHREPGVVGAALESDIYCELIADKIHVHPGIFNILLKVKEKEKIVLITDCMKAGNLNEGEYELGGQKVIVKNGSAKLENGTLAGSILKLNEAVRNIYENTDLSINEVINMVSLNPAKILKMYNEKGSVEVGKDADLILIDKNFDVKMTIVEGKIVYK</sequence>
<gene>
    <name evidence="7" type="primary">nagA</name>
    <name evidence="7" type="ORF">OW763_07400</name>
</gene>
<dbReference type="Gene3D" id="3.20.20.140">
    <property type="entry name" value="Metal-dependent hydrolases"/>
    <property type="match status" value="1"/>
</dbReference>
<dbReference type="InterPro" id="IPR006680">
    <property type="entry name" value="Amidohydro-rel"/>
</dbReference>
<organism evidence="7 8">
    <name type="scientific">Clostridium aestuarii</name>
    <dbReference type="NCBI Taxonomy" id="338193"/>
    <lineage>
        <taxon>Bacteria</taxon>
        <taxon>Bacillati</taxon>
        <taxon>Bacillota</taxon>
        <taxon>Clostridia</taxon>
        <taxon>Eubacteriales</taxon>
        <taxon>Clostridiaceae</taxon>
        <taxon>Clostridium</taxon>
    </lineage>
</organism>